<reference evidence="1 2" key="1">
    <citation type="journal article" date="2022" name="DNA Res.">
        <title>Chromosomal-level genome assembly of the orchid tree Bauhinia variegata (Leguminosae; Cercidoideae) supports the allotetraploid origin hypothesis of Bauhinia.</title>
        <authorList>
            <person name="Zhong Y."/>
            <person name="Chen Y."/>
            <person name="Zheng D."/>
            <person name="Pang J."/>
            <person name="Liu Y."/>
            <person name="Luo S."/>
            <person name="Meng S."/>
            <person name="Qian L."/>
            <person name="Wei D."/>
            <person name="Dai S."/>
            <person name="Zhou R."/>
        </authorList>
    </citation>
    <scope>NUCLEOTIDE SEQUENCE [LARGE SCALE GENOMIC DNA]</scope>
    <source>
        <strain evidence="1">BV-YZ2020</strain>
    </source>
</reference>
<protein>
    <submittedName>
        <fullName evidence="1">Uncharacterized protein</fullName>
    </submittedName>
</protein>
<dbReference type="EMBL" id="CM039429">
    <property type="protein sequence ID" value="KAI4347014.1"/>
    <property type="molecule type" value="Genomic_DNA"/>
</dbReference>
<evidence type="ECO:0000313" key="2">
    <source>
        <dbReference type="Proteomes" id="UP000828941"/>
    </source>
</evidence>
<keyword evidence="2" id="KW-1185">Reference proteome</keyword>
<comment type="caution">
    <text evidence="1">The sequence shown here is derived from an EMBL/GenBank/DDBJ whole genome shotgun (WGS) entry which is preliminary data.</text>
</comment>
<gene>
    <name evidence="1" type="ORF">L6164_007865</name>
</gene>
<name>A0ACB9PGB0_BAUVA</name>
<sequence length="274" mass="30473">MATTVVVVFDFDRTIIDDDSDRWVVTEMGLSQLFNELRSTLPWTSLMDRMMKELHSLGISTKDIAECLKRARLHPSIIAAIKSAHSLGCDLRIISDANQFFIEAILEHHGVLGCFSQVITNPGFVDEESRLRIVPFHDSSSSPHGCHLCPSNMCKGSVVGQIRGSFPERKKRFIYIGDGSGDYCPTLKLEKSDFVMPRKNFPLWNRICSNQTAVSAVVHQWSSGEELESILMKLIKKISAEGSVSDSSSLNSSASLEKVQFCSQHALSHTLPLD</sequence>
<proteinExistence type="predicted"/>
<organism evidence="1 2">
    <name type="scientific">Bauhinia variegata</name>
    <name type="common">Purple orchid tree</name>
    <name type="synonym">Phanera variegata</name>
    <dbReference type="NCBI Taxonomy" id="167791"/>
    <lineage>
        <taxon>Eukaryota</taxon>
        <taxon>Viridiplantae</taxon>
        <taxon>Streptophyta</taxon>
        <taxon>Embryophyta</taxon>
        <taxon>Tracheophyta</taxon>
        <taxon>Spermatophyta</taxon>
        <taxon>Magnoliopsida</taxon>
        <taxon>eudicotyledons</taxon>
        <taxon>Gunneridae</taxon>
        <taxon>Pentapetalae</taxon>
        <taxon>rosids</taxon>
        <taxon>fabids</taxon>
        <taxon>Fabales</taxon>
        <taxon>Fabaceae</taxon>
        <taxon>Cercidoideae</taxon>
        <taxon>Cercideae</taxon>
        <taxon>Bauhiniinae</taxon>
        <taxon>Bauhinia</taxon>
    </lineage>
</organism>
<evidence type="ECO:0000313" key="1">
    <source>
        <dbReference type="EMBL" id="KAI4347014.1"/>
    </source>
</evidence>
<accession>A0ACB9PGB0</accession>
<dbReference type="Proteomes" id="UP000828941">
    <property type="component" value="Chromosome 4"/>
</dbReference>